<keyword evidence="2" id="KW-0560">Oxidoreductase</keyword>
<dbReference type="GO" id="GO:0019380">
    <property type="term" value="P:3-phenylpropionate catabolic process"/>
    <property type="evidence" value="ECO:0007669"/>
    <property type="project" value="TreeGrafter"/>
</dbReference>
<dbReference type="InterPro" id="IPR032710">
    <property type="entry name" value="NTF2-like_dom_sf"/>
</dbReference>
<protein>
    <submittedName>
        <fullName evidence="3">Subunit beta of 3-phenylpropionate dioxygenase</fullName>
    </submittedName>
</protein>
<dbReference type="SUPFAM" id="SSF54427">
    <property type="entry name" value="NTF2-like"/>
    <property type="match status" value="1"/>
</dbReference>
<dbReference type="EMBL" id="CP013652">
    <property type="protein sequence ID" value="ALS21085.1"/>
    <property type="molecule type" value="Genomic_DNA"/>
</dbReference>
<reference evidence="4" key="1">
    <citation type="submission" date="2015-12" db="EMBL/GenBank/DDBJ databases">
        <title>Complete genome sequences of two moderately thermophilic Paenibacillus species.</title>
        <authorList>
            <person name="Butler R.III."/>
            <person name="Wang J."/>
            <person name="Stark B.C."/>
            <person name="Pombert J.-F."/>
        </authorList>
    </citation>
    <scope>NUCLEOTIDE SEQUENCE [LARGE SCALE GENOMIC DNA]</scope>
    <source>
        <strain evidence="4">32O-Y</strain>
    </source>
</reference>
<dbReference type="OrthoDB" id="7446267at2"/>
<keyword evidence="4" id="KW-1185">Reference proteome</keyword>
<evidence type="ECO:0000256" key="1">
    <source>
        <dbReference type="ARBA" id="ARBA00009570"/>
    </source>
</evidence>
<evidence type="ECO:0000313" key="4">
    <source>
        <dbReference type="Proteomes" id="UP000061660"/>
    </source>
</evidence>
<comment type="similarity">
    <text evidence="1">Belongs to the bacterial ring-hydroxylating dioxygenase beta subunit family.</text>
</comment>
<accession>A0A0U2W125</accession>
<proteinExistence type="inferred from homology"/>
<name>A0A0U2W125_9BACL</name>
<evidence type="ECO:0000256" key="2">
    <source>
        <dbReference type="ARBA" id="ARBA00023002"/>
    </source>
</evidence>
<dbReference type="PANTHER" id="PTHR41534">
    <property type="entry name" value="BLR3401 PROTEIN"/>
    <property type="match status" value="1"/>
</dbReference>
<dbReference type="GO" id="GO:0051213">
    <property type="term" value="F:dioxygenase activity"/>
    <property type="evidence" value="ECO:0007669"/>
    <property type="project" value="UniProtKB-KW"/>
</dbReference>
<organism evidence="3 4">
    <name type="scientific">Paenibacillus naphthalenovorans</name>
    <dbReference type="NCBI Taxonomy" id="162209"/>
    <lineage>
        <taxon>Bacteria</taxon>
        <taxon>Bacillati</taxon>
        <taxon>Bacillota</taxon>
        <taxon>Bacilli</taxon>
        <taxon>Bacillales</taxon>
        <taxon>Paenibacillaceae</taxon>
        <taxon>Paenibacillus</taxon>
    </lineage>
</organism>
<reference evidence="3 4" key="2">
    <citation type="journal article" date="2016" name="Genome Announc.">
        <title>Complete Genome Sequences of Two Interactive Moderate Thermophiles, Paenibacillus napthalenovorans 32O-Y and Paenibacillus sp. 32O-W.</title>
        <authorList>
            <person name="Butler R.R.III."/>
            <person name="Wang J."/>
            <person name="Stark B.C."/>
            <person name="Pombert J.F."/>
        </authorList>
    </citation>
    <scope>NUCLEOTIDE SEQUENCE [LARGE SCALE GENOMIC DNA]</scope>
    <source>
        <strain evidence="3 4">32O-Y</strain>
    </source>
</reference>
<dbReference type="CDD" id="cd00667">
    <property type="entry name" value="ring_hydroxylating_dioxygenases_beta"/>
    <property type="match status" value="1"/>
</dbReference>
<dbReference type="Pfam" id="PF00866">
    <property type="entry name" value="Ring_hydroxyl_B"/>
    <property type="match status" value="1"/>
</dbReference>
<dbReference type="RefSeq" id="WP_062407251.1">
    <property type="nucleotide sequence ID" value="NZ_BJCS01000002.1"/>
</dbReference>
<dbReference type="AlphaFoldDB" id="A0A0U2W125"/>
<gene>
    <name evidence="3" type="ORF">IJ22_07010</name>
</gene>
<dbReference type="InterPro" id="IPR000391">
    <property type="entry name" value="Rng_hydr_dOase-bsu"/>
</dbReference>
<dbReference type="NCBIfam" id="NF007479">
    <property type="entry name" value="PRK10069.1"/>
    <property type="match status" value="1"/>
</dbReference>
<sequence length="167" mass="20424">MNNHLELHKEIELFLYHEAHLLDQSDFEGWLDLFTDDARYWMPTTETRDVDQKQSPLKQEWHLIEDDKPFLHKRYERLQTRLAHAEQPRSRTRRLVTNILIKENHNNQKLLVLSNFIIFQSRRDNEESFFVGRREDTLDRYGDKWKISNRSIFLDQRILPRAISIFF</sequence>
<dbReference type="Proteomes" id="UP000061660">
    <property type="component" value="Chromosome"/>
</dbReference>
<evidence type="ECO:0000313" key="3">
    <source>
        <dbReference type="EMBL" id="ALS21085.1"/>
    </source>
</evidence>
<dbReference type="PATRIC" id="fig|162209.4.peg.743"/>
<dbReference type="Gene3D" id="3.10.450.50">
    <property type="match status" value="1"/>
</dbReference>
<dbReference type="KEGG" id="pnp:IJ22_07010"/>
<keyword evidence="3" id="KW-0223">Dioxygenase</keyword>
<dbReference type="STRING" id="162209.IJ22_07010"/>
<dbReference type="PANTHER" id="PTHR41534:SF2">
    <property type="entry name" value="3-PHENYLPROPIONATE_CINNAMIC ACID DIOXYGENASE SUBUNIT BETA"/>
    <property type="match status" value="1"/>
</dbReference>